<reference evidence="2 3" key="1">
    <citation type="journal article" date="2015" name="Genome Biol. Evol.">
        <title>Comparative Genomics of a Bacterivorous Green Alga Reveals Evolutionary Causalities and Consequences of Phago-Mixotrophic Mode of Nutrition.</title>
        <authorList>
            <person name="Burns J.A."/>
            <person name="Paasch A."/>
            <person name="Narechania A."/>
            <person name="Kim E."/>
        </authorList>
    </citation>
    <scope>NUCLEOTIDE SEQUENCE [LARGE SCALE GENOMIC DNA]</scope>
    <source>
        <strain evidence="2 3">PLY_AMNH</strain>
    </source>
</reference>
<dbReference type="AlphaFoldDB" id="A0AAE0EZY1"/>
<evidence type="ECO:0000256" key="1">
    <source>
        <dbReference type="SAM" id="MobiDB-lite"/>
    </source>
</evidence>
<sequence length="193" mass="20320">MPTIARQTMAPPHGEVKEDEEEAEAEMEVEVRWVEEETEMAMAEELEAMEKLVERVVVVVNRGQGEMHVMLGGRAVEMAVEVVGDGGLVREEVAAVEGGCWLLCGGDGRQEVVEGEVVEGEMTEEEGGRGGGRQEVEGWRWGRREEVAGEEMEGGGGGGGRGGGVAVEVVGGGGGGGVVVGMGRVEKEVVEVE</sequence>
<proteinExistence type="predicted"/>
<comment type="caution">
    <text evidence="2">The sequence shown here is derived from an EMBL/GenBank/DDBJ whole genome shotgun (WGS) entry which is preliminary data.</text>
</comment>
<dbReference type="Proteomes" id="UP001190700">
    <property type="component" value="Unassembled WGS sequence"/>
</dbReference>
<name>A0AAE0EZY1_9CHLO</name>
<protein>
    <submittedName>
        <fullName evidence="2">Uncharacterized protein</fullName>
    </submittedName>
</protein>
<organism evidence="2 3">
    <name type="scientific">Cymbomonas tetramitiformis</name>
    <dbReference type="NCBI Taxonomy" id="36881"/>
    <lineage>
        <taxon>Eukaryota</taxon>
        <taxon>Viridiplantae</taxon>
        <taxon>Chlorophyta</taxon>
        <taxon>Pyramimonadophyceae</taxon>
        <taxon>Pyramimonadales</taxon>
        <taxon>Pyramimonadaceae</taxon>
        <taxon>Cymbomonas</taxon>
    </lineage>
</organism>
<keyword evidence="3" id="KW-1185">Reference proteome</keyword>
<evidence type="ECO:0000313" key="2">
    <source>
        <dbReference type="EMBL" id="KAK3245245.1"/>
    </source>
</evidence>
<gene>
    <name evidence="2" type="ORF">CYMTET_45177</name>
</gene>
<evidence type="ECO:0000313" key="3">
    <source>
        <dbReference type="Proteomes" id="UP001190700"/>
    </source>
</evidence>
<feature type="region of interest" description="Disordered" evidence="1">
    <location>
        <begin position="1"/>
        <end position="24"/>
    </location>
</feature>
<dbReference type="EMBL" id="LGRX02030851">
    <property type="protein sequence ID" value="KAK3245245.1"/>
    <property type="molecule type" value="Genomic_DNA"/>
</dbReference>
<accession>A0AAE0EZY1</accession>